<dbReference type="Proteomes" id="UP001218218">
    <property type="component" value="Unassembled WGS sequence"/>
</dbReference>
<gene>
    <name evidence="3" type="ORF">DFH08DRAFT_858547</name>
</gene>
<feature type="region of interest" description="Disordered" evidence="1">
    <location>
        <begin position="430"/>
        <end position="450"/>
    </location>
</feature>
<reference evidence="3" key="1">
    <citation type="submission" date="2023-03" db="EMBL/GenBank/DDBJ databases">
        <title>Massive genome expansion in bonnet fungi (Mycena s.s.) driven by repeated elements and novel gene families across ecological guilds.</title>
        <authorList>
            <consortium name="Lawrence Berkeley National Laboratory"/>
            <person name="Harder C.B."/>
            <person name="Miyauchi S."/>
            <person name="Viragh M."/>
            <person name="Kuo A."/>
            <person name="Thoen E."/>
            <person name="Andreopoulos B."/>
            <person name="Lu D."/>
            <person name="Skrede I."/>
            <person name="Drula E."/>
            <person name="Henrissat B."/>
            <person name="Morin E."/>
            <person name="Kohler A."/>
            <person name="Barry K."/>
            <person name="LaButti K."/>
            <person name="Morin E."/>
            <person name="Salamov A."/>
            <person name="Lipzen A."/>
            <person name="Mereny Z."/>
            <person name="Hegedus B."/>
            <person name="Baldrian P."/>
            <person name="Stursova M."/>
            <person name="Weitz H."/>
            <person name="Taylor A."/>
            <person name="Grigoriev I.V."/>
            <person name="Nagy L.G."/>
            <person name="Martin F."/>
            <person name="Kauserud H."/>
        </authorList>
    </citation>
    <scope>NUCLEOTIDE SEQUENCE</scope>
    <source>
        <strain evidence="3">CBHHK002</strain>
    </source>
</reference>
<proteinExistence type="predicted"/>
<dbReference type="AlphaFoldDB" id="A0AAD7A8X0"/>
<accession>A0AAD7A8X0</accession>
<evidence type="ECO:0000256" key="1">
    <source>
        <dbReference type="SAM" id="MobiDB-lite"/>
    </source>
</evidence>
<name>A0AAD7A8X0_9AGAR</name>
<sequence>MERVDRNLYRYHALFLQMLWFLFFLHFLCLRSAFSKLVTTIIDDAFPGDTDSSVSYSSSPGGWVAGSASTHGRVSPDAALAQDGTWHDSTDDTTPDHDGTTPTFMEVKFRGTGIDVRCIIANNKAADPAIPPFTGTKSNYSFFIDDEPQNQDFVHEAGTTGEAFFYNTSVFKTEALSNAPHTLKLLLNGGFDVDGAVLILFDYAIVTSDDGTGDGPVTTAGETSVGPTTPGTTPAPVPTPTSTPGTSSVQPSSSSQSRTAASSSGPTATTARTTQSSTTPTQSAPSTTPTNSGSPSPVPLHPAHKSNLGAIAGGLVGGLALVFLLLFLWLRRKRSRRIRLPTLRPLPHSVPYLRPRSLIPRKTGGAELRPPPSSSLPAKHNPNRPPPSTSTSTSTSSPSRTTTDSNVDPATRDYVQRLRAEVEFLREQQREMVAMQDLSSPEPPPRYEDT</sequence>
<organism evidence="3 4">
    <name type="scientific">Mycena albidolilacea</name>
    <dbReference type="NCBI Taxonomy" id="1033008"/>
    <lineage>
        <taxon>Eukaryota</taxon>
        <taxon>Fungi</taxon>
        <taxon>Dikarya</taxon>
        <taxon>Basidiomycota</taxon>
        <taxon>Agaricomycotina</taxon>
        <taxon>Agaricomycetes</taxon>
        <taxon>Agaricomycetidae</taxon>
        <taxon>Agaricales</taxon>
        <taxon>Marasmiineae</taxon>
        <taxon>Mycenaceae</taxon>
        <taxon>Mycena</taxon>
    </lineage>
</organism>
<dbReference type="EMBL" id="JARIHO010000012">
    <property type="protein sequence ID" value="KAJ7352324.1"/>
    <property type="molecule type" value="Genomic_DNA"/>
</dbReference>
<feature type="region of interest" description="Disordered" evidence="1">
    <location>
        <begin position="82"/>
        <end position="101"/>
    </location>
</feature>
<keyword evidence="2" id="KW-0812">Transmembrane</keyword>
<keyword evidence="2" id="KW-1133">Transmembrane helix</keyword>
<evidence type="ECO:0000313" key="3">
    <source>
        <dbReference type="EMBL" id="KAJ7352324.1"/>
    </source>
</evidence>
<feature type="region of interest" description="Disordered" evidence="1">
    <location>
        <begin position="345"/>
        <end position="414"/>
    </location>
</feature>
<feature type="compositionally biased region" description="Low complexity" evidence="1">
    <location>
        <begin position="223"/>
        <end position="232"/>
    </location>
</feature>
<feature type="transmembrane region" description="Helical" evidence="2">
    <location>
        <begin position="308"/>
        <end position="330"/>
    </location>
</feature>
<keyword evidence="4" id="KW-1185">Reference proteome</keyword>
<keyword evidence="2" id="KW-0472">Membrane</keyword>
<protein>
    <submittedName>
        <fullName evidence="3">Uncharacterized protein</fullName>
    </submittedName>
</protein>
<evidence type="ECO:0000313" key="4">
    <source>
        <dbReference type="Proteomes" id="UP001218218"/>
    </source>
</evidence>
<evidence type="ECO:0000256" key="2">
    <source>
        <dbReference type="SAM" id="Phobius"/>
    </source>
</evidence>
<feature type="compositionally biased region" description="Basic and acidic residues" evidence="1">
    <location>
        <begin position="85"/>
        <end position="99"/>
    </location>
</feature>
<feature type="compositionally biased region" description="Low complexity" evidence="1">
    <location>
        <begin position="389"/>
        <end position="403"/>
    </location>
</feature>
<feature type="compositionally biased region" description="Low complexity" evidence="1">
    <location>
        <begin position="242"/>
        <end position="295"/>
    </location>
</feature>
<feature type="region of interest" description="Disordered" evidence="1">
    <location>
        <begin position="210"/>
        <end position="301"/>
    </location>
</feature>
<comment type="caution">
    <text evidence="3">The sequence shown here is derived from an EMBL/GenBank/DDBJ whole genome shotgun (WGS) entry which is preliminary data.</text>
</comment>